<accession>A0A401KLP9</accession>
<name>A0A401KLP9_ASPAW</name>
<comment type="caution">
    <text evidence="1">The sequence shown here is derived from an EMBL/GenBank/DDBJ whole genome shotgun (WGS) entry which is preliminary data.</text>
</comment>
<dbReference type="AlphaFoldDB" id="A0A401KLP9"/>
<reference evidence="1 2" key="1">
    <citation type="submission" date="2016-09" db="EMBL/GenBank/DDBJ databases">
        <title>Aspergillus awamori IFM 58123T.</title>
        <authorList>
            <person name="Kusuya Y."/>
            <person name="Shimizu M."/>
            <person name="Takahashi H."/>
            <person name="Yaguchi T."/>
        </authorList>
    </citation>
    <scope>NUCLEOTIDE SEQUENCE [LARGE SCALE GENOMIC DNA]</scope>
    <source>
        <strain evidence="1 2">IFM 58123</strain>
    </source>
</reference>
<evidence type="ECO:0000313" key="2">
    <source>
        <dbReference type="Proteomes" id="UP000286921"/>
    </source>
</evidence>
<dbReference type="Proteomes" id="UP000286921">
    <property type="component" value="Unassembled WGS sequence"/>
</dbReference>
<evidence type="ECO:0000313" key="1">
    <source>
        <dbReference type="EMBL" id="GCB20106.1"/>
    </source>
</evidence>
<proteinExistence type="predicted"/>
<gene>
    <name evidence="1" type="ORF">AAWM_02991</name>
</gene>
<protein>
    <submittedName>
        <fullName evidence="1">Uncharacterized protein</fullName>
    </submittedName>
</protein>
<sequence>MNSLYLPQLAHLPATGQLHATPPYKWATAAACPIAAIHGHPGAPCRLAASPSRASHPIPARLSRGARITPSHLANWSIPFASTHARNSPRAPDACCLAPAVSAGRSAAPALQCSGAAWPASCVQRSVVRSDSWGAHGHRVLATSRAATGQWPCRARGPGRPPCLDPVESVNAMQNPFRPRWVSPGEVEWPTGE</sequence>
<organism evidence="1 2">
    <name type="scientific">Aspergillus awamori</name>
    <name type="common">Black koji mold</name>
    <dbReference type="NCBI Taxonomy" id="105351"/>
    <lineage>
        <taxon>Eukaryota</taxon>
        <taxon>Fungi</taxon>
        <taxon>Dikarya</taxon>
        <taxon>Ascomycota</taxon>
        <taxon>Pezizomycotina</taxon>
        <taxon>Eurotiomycetes</taxon>
        <taxon>Eurotiomycetidae</taxon>
        <taxon>Eurotiales</taxon>
        <taxon>Aspergillaceae</taxon>
        <taxon>Aspergillus</taxon>
    </lineage>
</organism>
<keyword evidence="2" id="KW-1185">Reference proteome</keyword>
<dbReference type="EMBL" id="BDHI01000006">
    <property type="protein sequence ID" value="GCB20106.1"/>
    <property type="molecule type" value="Genomic_DNA"/>
</dbReference>